<evidence type="ECO:0000313" key="1">
    <source>
        <dbReference type="EMBL" id="MBK0397404.1"/>
    </source>
</evidence>
<organism evidence="1 2">
    <name type="scientific">Kingella bonacorsii</name>
    <dbReference type="NCBI Taxonomy" id="2796361"/>
    <lineage>
        <taxon>Bacteria</taxon>
        <taxon>Pseudomonadati</taxon>
        <taxon>Pseudomonadota</taxon>
        <taxon>Betaproteobacteria</taxon>
        <taxon>Neisseriales</taxon>
        <taxon>Neisseriaceae</taxon>
        <taxon>Kingella</taxon>
    </lineage>
</organism>
<dbReference type="EMBL" id="JAEHNZ010000006">
    <property type="protein sequence ID" value="MBK0397404.1"/>
    <property type="molecule type" value="Genomic_DNA"/>
</dbReference>
<evidence type="ECO:0000313" key="2">
    <source>
        <dbReference type="Proteomes" id="UP000614058"/>
    </source>
</evidence>
<proteinExistence type="predicted"/>
<keyword evidence="2" id="KW-1185">Reference proteome</keyword>
<name>A0ABS1BVW3_9NEIS</name>
<dbReference type="RefSeq" id="WP_200523352.1">
    <property type="nucleotide sequence ID" value="NZ_JAEHNZ010000006.1"/>
</dbReference>
<sequence>MTPFDFIDRPLDVLNQSDLMLIFDVAELSAPPMRKRLLKTLLRRLNRQPQRDDELLGHAAYALAALSGNKRRKRLKIALRCFARMAHRQPENGFAQIYLAYTLYDLGKFKGSLKALRASPKTISPNAANAGAVWSGSNWPSAACCGWAKPATCPRSLPICLPAPPALNRSIARSPKRLPLHCNGWFIAANHRANKIQIRQPENT</sequence>
<reference evidence="1 2" key="1">
    <citation type="journal article" date="2021" name="Pathogens">
        <title>Isolation and Characterization of Kingella bonacorsii sp. nov., A Novel Kingella Species Detected in a Stable Periodontitis Subject.</title>
        <authorList>
            <person name="Antezack A."/>
            <person name="Boxberger M."/>
            <person name="Rolland C."/>
            <person name="Monnet-Corti V."/>
            <person name="La Scola B."/>
        </authorList>
    </citation>
    <scope>NUCLEOTIDE SEQUENCE [LARGE SCALE GENOMIC DNA]</scope>
    <source>
        <strain evidence="1 2">Marseille-Q4569</strain>
    </source>
</reference>
<accession>A0ABS1BVW3</accession>
<comment type="caution">
    <text evidence="1">The sequence shown here is derived from an EMBL/GenBank/DDBJ whole genome shotgun (WGS) entry which is preliminary data.</text>
</comment>
<gene>
    <name evidence="1" type="ORF">JDW22_12695</name>
</gene>
<protein>
    <submittedName>
        <fullName evidence="1">Uncharacterized protein</fullName>
    </submittedName>
</protein>
<dbReference type="Proteomes" id="UP000614058">
    <property type="component" value="Unassembled WGS sequence"/>
</dbReference>